<evidence type="ECO:0000256" key="12">
    <source>
        <dbReference type="ARBA" id="ARBA00023204"/>
    </source>
</evidence>
<evidence type="ECO:0000256" key="2">
    <source>
        <dbReference type="ARBA" id="ARBA00022553"/>
    </source>
</evidence>
<dbReference type="InterPro" id="IPR008918">
    <property type="entry name" value="HhH2"/>
</dbReference>
<dbReference type="Proteomes" id="UP000824469">
    <property type="component" value="Unassembled WGS sequence"/>
</dbReference>
<dbReference type="HAMAP" id="MF_00614">
    <property type="entry name" value="Fen"/>
    <property type="match status" value="1"/>
</dbReference>
<dbReference type="PANTHER" id="PTHR11081">
    <property type="entry name" value="FLAP ENDONUCLEASE FAMILY MEMBER"/>
    <property type="match status" value="1"/>
</dbReference>
<dbReference type="PRINTS" id="PR00853">
    <property type="entry name" value="XPGRADSUPER"/>
</dbReference>
<dbReference type="SMART" id="SM00485">
    <property type="entry name" value="XPGN"/>
    <property type="match status" value="1"/>
</dbReference>
<keyword evidence="7" id="KW-0227">DNA damage</keyword>
<keyword evidence="2" id="KW-0597">Phosphoprotein</keyword>
<dbReference type="SMART" id="SM00484">
    <property type="entry name" value="XPGI"/>
    <property type="match status" value="1"/>
</dbReference>
<evidence type="ECO:0000259" key="17">
    <source>
        <dbReference type="SMART" id="SM00484"/>
    </source>
</evidence>
<dbReference type="EMBL" id="JAHRHJ020000008">
    <property type="protein sequence ID" value="KAH9304718.1"/>
    <property type="molecule type" value="Genomic_DNA"/>
</dbReference>
<evidence type="ECO:0000256" key="14">
    <source>
        <dbReference type="ARBA" id="ARBA00029382"/>
    </source>
</evidence>
<dbReference type="Gene3D" id="3.40.50.1010">
    <property type="entry name" value="5'-nuclease"/>
    <property type="match status" value="1"/>
</dbReference>
<dbReference type="GO" id="GO:0006260">
    <property type="term" value="P:DNA replication"/>
    <property type="evidence" value="ECO:0007669"/>
    <property type="project" value="UniProtKB-KW"/>
</dbReference>
<evidence type="ECO:0000313" key="19">
    <source>
        <dbReference type="EMBL" id="KAH9304718.1"/>
    </source>
</evidence>
<evidence type="ECO:0000256" key="9">
    <source>
        <dbReference type="ARBA" id="ARBA00022839"/>
    </source>
</evidence>
<dbReference type="SMART" id="SM00279">
    <property type="entry name" value="HhH2"/>
    <property type="match status" value="1"/>
</dbReference>
<keyword evidence="10" id="KW-0460">Magnesium</keyword>
<comment type="subunit">
    <text evidence="16">Interacts with PCNA1 and PCNA2. Three molecules of FEN1 bind to one PCNA trimer with each molecule binding to one PCNA monomer. PCNA stimulates the nuclease activity without altering cleavage specificity.</text>
</comment>
<evidence type="ECO:0000256" key="15">
    <source>
        <dbReference type="ARBA" id="ARBA00034726"/>
    </source>
</evidence>
<dbReference type="FunFam" id="3.40.50.1010:FF:000016">
    <property type="entry name" value="Flap endonuclease 1"/>
    <property type="match status" value="1"/>
</dbReference>
<keyword evidence="11" id="KW-0496">Mitochondrion</keyword>
<evidence type="ECO:0000259" key="18">
    <source>
        <dbReference type="SMART" id="SM00485"/>
    </source>
</evidence>
<dbReference type="InterPro" id="IPR006086">
    <property type="entry name" value="XPG-I_dom"/>
</dbReference>
<keyword evidence="9" id="KW-0269">Exonuclease</keyword>
<dbReference type="CDD" id="cd09867">
    <property type="entry name" value="PIN_FEN1"/>
    <property type="match status" value="1"/>
</dbReference>
<dbReference type="Gene3D" id="1.10.150.20">
    <property type="entry name" value="5' to 3' exonuclease, C-terminal subdomain"/>
    <property type="match status" value="1"/>
</dbReference>
<sequence>GLSKLLATHAPKSLKEEKLDSYKGKRIAIDVGRSIYKFLIVVGSNEYGTLTNQFGEVTSHLQGMFYRTARLLEAGMMPVFVFDGEPPDLKKDLMTRFPRREESMDYAVQGIKPDVKTDIAKYNKQTVKVTKRHNEDCKNLLTLMGVPVVQAPCEAEAECASLCKVGKVDAVSSDDTDSLVFGAPRFLRHLTESPSRKIAIMDIELSKVLEELNLTMDQFVDMCIFSGCSYCDSIGGIGPQTSLKLIREHGSIEKILENIDKDRFQIPVHWPYLRARRLFKEPQITPLEYQPKLQWSTPDKEGLKKFLVDENGFSYERVMK</sequence>
<dbReference type="GO" id="GO:0006281">
    <property type="term" value="P:DNA repair"/>
    <property type="evidence" value="ECO:0007669"/>
    <property type="project" value="UniProtKB-KW"/>
</dbReference>
<dbReference type="SUPFAM" id="SSF88723">
    <property type="entry name" value="PIN domain-like"/>
    <property type="match status" value="1"/>
</dbReference>
<evidence type="ECO:0000256" key="4">
    <source>
        <dbReference type="ARBA" id="ARBA00022722"/>
    </source>
</evidence>
<comment type="cofactor">
    <cofactor evidence="1">
        <name>Mg(2+)</name>
        <dbReference type="ChEBI" id="CHEBI:18420"/>
    </cofactor>
</comment>
<gene>
    <name evidence="19" type="ORF">KI387_009122</name>
</gene>
<dbReference type="GO" id="GO:0046872">
    <property type="term" value="F:metal ion binding"/>
    <property type="evidence" value="ECO:0007669"/>
    <property type="project" value="UniProtKB-KW"/>
</dbReference>
<dbReference type="PROSITE" id="PS00842">
    <property type="entry name" value="XPG_2"/>
    <property type="match status" value="1"/>
</dbReference>
<comment type="caution">
    <text evidence="19">The sequence shown here is derived from an EMBL/GenBank/DDBJ whole genome shotgun (WGS) entry which is preliminary data.</text>
</comment>
<evidence type="ECO:0000256" key="11">
    <source>
        <dbReference type="ARBA" id="ARBA00023128"/>
    </source>
</evidence>
<keyword evidence="6" id="KW-0255">Endonuclease</keyword>
<keyword evidence="20" id="KW-1185">Reference proteome</keyword>
<dbReference type="AlphaFoldDB" id="A0AA38FIR4"/>
<feature type="non-terminal residue" evidence="19">
    <location>
        <position position="1"/>
    </location>
</feature>
<dbReference type="Pfam" id="PF00752">
    <property type="entry name" value="XPG_N"/>
    <property type="match status" value="1"/>
</dbReference>
<evidence type="ECO:0000256" key="1">
    <source>
        <dbReference type="ARBA" id="ARBA00001946"/>
    </source>
</evidence>
<feature type="domain" description="XPG N-terminal" evidence="18">
    <location>
        <begin position="1"/>
        <end position="103"/>
    </location>
</feature>
<dbReference type="GO" id="GO:0003677">
    <property type="term" value="F:DNA binding"/>
    <property type="evidence" value="ECO:0007669"/>
    <property type="project" value="InterPro"/>
</dbReference>
<comment type="similarity">
    <text evidence="15">Belongs to the XPG/RAD2 endonuclease family. FEN1 subfamily.</text>
</comment>
<evidence type="ECO:0000256" key="10">
    <source>
        <dbReference type="ARBA" id="ARBA00022842"/>
    </source>
</evidence>
<dbReference type="PANTHER" id="PTHR11081:SF9">
    <property type="entry name" value="FLAP ENDONUCLEASE 1"/>
    <property type="match status" value="1"/>
</dbReference>
<proteinExistence type="inferred from homology"/>
<keyword evidence="13" id="KW-0539">Nucleus</keyword>
<dbReference type="SUPFAM" id="SSF47807">
    <property type="entry name" value="5' to 3' exonuclease, C-terminal subdomain"/>
    <property type="match status" value="1"/>
</dbReference>
<keyword evidence="5" id="KW-0479">Metal-binding</keyword>
<dbReference type="InterPro" id="IPR036279">
    <property type="entry name" value="5-3_exonuclease_C_sf"/>
</dbReference>
<dbReference type="CDD" id="cd09907">
    <property type="entry name" value="H3TH_FEN1-Euk"/>
    <property type="match status" value="1"/>
</dbReference>
<feature type="non-terminal residue" evidence="19">
    <location>
        <position position="320"/>
    </location>
</feature>
<evidence type="ECO:0000256" key="6">
    <source>
        <dbReference type="ARBA" id="ARBA00022759"/>
    </source>
</evidence>
<dbReference type="InterPro" id="IPR029060">
    <property type="entry name" value="PIN-like_dom_sf"/>
</dbReference>
<name>A0AA38FIR4_TAXCH</name>
<feature type="domain" description="XPG-I" evidence="17">
    <location>
        <begin position="142"/>
        <end position="214"/>
    </location>
</feature>
<evidence type="ECO:0000256" key="8">
    <source>
        <dbReference type="ARBA" id="ARBA00022801"/>
    </source>
</evidence>
<dbReference type="Pfam" id="PF00867">
    <property type="entry name" value="XPG_I"/>
    <property type="match status" value="1"/>
</dbReference>
<organism evidence="19 20">
    <name type="scientific">Taxus chinensis</name>
    <name type="common">Chinese yew</name>
    <name type="synonym">Taxus wallichiana var. chinensis</name>
    <dbReference type="NCBI Taxonomy" id="29808"/>
    <lineage>
        <taxon>Eukaryota</taxon>
        <taxon>Viridiplantae</taxon>
        <taxon>Streptophyta</taxon>
        <taxon>Embryophyta</taxon>
        <taxon>Tracheophyta</taxon>
        <taxon>Spermatophyta</taxon>
        <taxon>Pinopsida</taxon>
        <taxon>Pinidae</taxon>
        <taxon>Conifers II</taxon>
        <taxon>Cupressales</taxon>
        <taxon>Taxaceae</taxon>
        <taxon>Taxus</taxon>
    </lineage>
</organism>
<dbReference type="FunFam" id="1.10.150.20:FF:000009">
    <property type="entry name" value="Flap endonuclease 1"/>
    <property type="match status" value="1"/>
</dbReference>
<accession>A0AA38FIR4</accession>
<keyword evidence="3" id="KW-0235">DNA replication</keyword>
<dbReference type="InterPro" id="IPR019974">
    <property type="entry name" value="XPG_CS"/>
</dbReference>
<comment type="function">
    <text evidence="14">Structure-specific nuclease with 5'-flap endonuclease and 5'-3' exonuclease activities involved in DNA replication and repair. During DNA replication, cleaves the 5'-overhanging flap structure that is generated by displacement synthesis when DNA polymerase encounters the 5'-end of a downstream Okazaki fragment. It enters the flap from the 5'-end and then tracks to cleave the flap base, leaving a nick for ligation. Also involved in the long patch base excision repair (LP-BER) pathway, by cleaving within the apurinic/apyrimidinic (AP) site-terminated flap. Acts as a genome stabilization factor that prevents flaps from equilibrating into structures that lead to duplications and deletions. Also possesses 5'-3' exonuclease activity on nicked or gapped double-stranded DNA, and exhibits RNase H activity. Also involved in replication and repair of rDNA and in repairing mitochondrial DNA.</text>
</comment>
<keyword evidence="8" id="KW-0378">Hydrolase</keyword>
<dbReference type="InterPro" id="IPR006085">
    <property type="entry name" value="XPG_DNA_repair_N"/>
</dbReference>
<evidence type="ECO:0000256" key="7">
    <source>
        <dbReference type="ARBA" id="ARBA00022763"/>
    </source>
</evidence>
<dbReference type="InterPro" id="IPR023426">
    <property type="entry name" value="Flap_endonuc"/>
</dbReference>
<evidence type="ECO:0008006" key="21">
    <source>
        <dbReference type="Google" id="ProtNLM"/>
    </source>
</evidence>
<evidence type="ECO:0000313" key="20">
    <source>
        <dbReference type="Proteomes" id="UP000824469"/>
    </source>
</evidence>
<keyword evidence="12" id="KW-0234">DNA repair</keyword>
<reference evidence="19 20" key="1">
    <citation type="journal article" date="2021" name="Nat. Plants">
        <title>The Taxus genome provides insights into paclitaxel biosynthesis.</title>
        <authorList>
            <person name="Xiong X."/>
            <person name="Gou J."/>
            <person name="Liao Q."/>
            <person name="Li Y."/>
            <person name="Zhou Q."/>
            <person name="Bi G."/>
            <person name="Li C."/>
            <person name="Du R."/>
            <person name="Wang X."/>
            <person name="Sun T."/>
            <person name="Guo L."/>
            <person name="Liang H."/>
            <person name="Lu P."/>
            <person name="Wu Y."/>
            <person name="Zhang Z."/>
            <person name="Ro D.K."/>
            <person name="Shang Y."/>
            <person name="Huang S."/>
            <person name="Yan J."/>
        </authorList>
    </citation>
    <scope>NUCLEOTIDE SEQUENCE [LARGE SCALE GENOMIC DNA]</scope>
    <source>
        <strain evidence="19">Ta-2019</strain>
    </source>
</reference>
<evidence type="ECO:0000256" key="3">
    <source>
        <dbReference type="ARBA" id="ARBA00022705"/>
    </source>
</evidence>
<keyword evidence="4" id="KW-0540">Nuclease</keyword>
<evidence type="ECO:0000256" key="13">
    <source>
        <dbReference type="ARBA" id="ARBA00023242"/>
    </source>
</evidence>
<dbReference type="GO" id="GO:0017108">
    <property type="term" value="F:5'-flap endonuclease activity"/>
    <property type="evidence" value="ECO:0007669"/>
    <property type="project" value="TreeGrafter"/>
</dbReference>
<protein>
    <recommendedName>
        <fullName evidence="21">Flap endonuclease 1</fullName>
    </recommendedName>
</protein>
<dbReference type="InterPro" id="IPR006084">
    <property type="entry name" value="XPG/Rad2"/>
</dbReference>
<evidence type="ECO:0000256" key="16">
    <source>
        <dbReference type="ARBA" id="ARBA00063178"/>
    </source>
</evidence>
<dbReference type="GO" id="GO:0008409">
    <property type="term" value="F:5'-3' exonuclease activity"/>
    <property type="evidence" value="ECO:0007669"/>
    <property type="project" value="TreeGrafter"/>
</dbReference>
<evidence type="ECO:0000256" key="5">
    <source>
        <dbReference type="ARBA" id="ARBA00022723"/>
    </source>
</evidence>
<dbReference type="OMA" id="KESADCK"/>